<name>A0A9E7ZXL7_9HYPH</name>
<evidence type="ECO:0000256" key="1">
    <source>
        <dbReference type="SAM" id="MobiDB-lite"/>
    </source>
</evidence>
<accession>A0A9E7ZXL7</accession>
<feature type="compositionally biased region" description="Basic and acidic residues" evidence="1">
    <location>
        <begin position="43"/>
        <end position="58"/>
    </location>
</feature>
<sequence>MKLIIIAPYMFALRPGVNQTFGMGVILGIDPRISRKRTSGADQARDARVKPEHDEHRPENAIHLNRFAAFFRKPIQPAFFNASA</sequence>
<proteinExistence type="predicted"/>
<gene>
    <name evidence="2" type="ORF">NWE54_05545</name>
</gene>
<dbReference type="EMBL" id="CP102774">
    <property type="protein sequence ID" value="UZF88252.1"/>
    <property type="molecule type" value="Genomic_DNA"/>
</dbReference>
<feature type="region of interest" description="Disordered" evidence="1">
    <location>
        <begin position="36"/>
        <end position="58"/>
    </location>
</feature>
<reference evidence="2" key="1">
    <citation type="submission" date="2022-08" db="EMBL/GenBank/DDBJ databases">
        <title>Complete Genome Sequences of 2 Bosea sp. soil isolates.</title>
        <authorList>
            <person name="Alvarez Arevalo M."/>
            <person name="Sterndorff E.B."/>
            <person name="Faurdal D."/>
            <person name="Joergensen T.S."/>
            <person name="Weber T."/>
        </authorList>
    </citation>
    <scope>NUCLEOTIDE SEQUENCE</scope>
    <source>
        <strain evidence="2">NBC_00436</strain>
    </source>
</reference>
<protein>
    <submittedName>
        <fullName evidence="2">Uncharacterized protein</fullName>
    </submittedName>
</protein>
<evidence type="ECO:0000313" key="2">
    <source>
        <dbReference type="EMBL" id="UZF88252.1"/>
    </source>
</evidence>
<organism evidence="2">
    <name type="scientific">Bosea sp. NBC_00436</name>
    <dbReference type="NCBI Taxonomy" id="2969620"/>
    <lineage>
        <taxon>Bacteria</taxon>
        <taxon>Pseudomonadati</taxon>
        <taxon>Pseudomonadota</taxon>
        <taxon>Alphaproteobacteria</taxon>
        <taxon>Hyphomicrobiales</taxon>
        <taxon>Boseaceae</taxon>
        <taxon>Bosea</taxon>
    </lineage>
</organism>
<dbReference type="AlphaFoldDB" id="A0A9E7ZXL7"/>